<keyword evidence="1" id="KW-0812">Transmembrane</keyword>
<dbReference type="Proteomes" id="UP001055439">
    <property type="component" value="Chromosome 5"/>
</dbReference>
<accession>A0A9E7G182</accession>
<gene>
    <name evidence="2" type="ORF">MUK42_21157</name>
</gene>
<organism evidence="2 3">
    <name type="scientific">Musa troglodytarum</name>
    <name type="common">fe'i banana</name>
    <dbReference type="NCBI Taxonomy" id="320322"/>
    <lineage>
        <taxon>Eukaryota</taxon>
        <taxon>Viridiplantae</taxon>
        <taxon>Streptophyta</taxon>
        <taxon>Embryophyta</taxon>
        <taxon>Tracheophyta</taxon>
        <taxon>Spermatophyta</taxon>
        <taxon>Magnoliopsida</taxon>
        <taxon>Liliopsida</taxon>
        <taxon>Zingiberales</taxon>
        <taxon>Musaceae</taxon>
        <taxon>Musa</taxon>
    </lineage>
</organism>
<dbReference type="AlphaFoldDB" id="A0A9E7G182"/>
<evidence type="ECO:0000313" key="3">
    <source>
        <dbReference type="Proteomes" id="UP001055439"/>
    </source>
</evidence>
<proteinExistence type="predicted"/>
<evidence type="ECO:0000256" key="1">
    <source>
        <dbReference type="SAM" id="Phobius"/>
    </source>
</evidence>
<name>A0A9E7G182_9LILI</name>
<dbReference type="EMBL" id="CP097507">
    <property type="protein sequence ID" value="URE03699.1"/>
    <property type="molecule type" value="Genomic_DNA"/>
</dbReference>
<evidence type="ECO:0000313" key="2">
    <source>
        <dbReference type="EMBL" id="URE03699.1"/>
    </source>
</evidence>
<dbReference type="PANTHER" id="PTHR47555:SF2">
    <property type="entry name" value="N-ACETYLGLUCOSAMINYL TRANSFERASE COMPONENT FAMILY PROTEIN _ GPI1 FAMILY PROTEIN"/>
    <property type="match status" value="1"/>
</dbReference>
<dbReference type="Pfam" id="PF05024">
    <property type="entry name" value="Gpi1"/>
    <property type="match status" value="1"/>
</dbReference>
<reference evidence="2" key="1">
    <citation type="submission" date="2022-05" db="EMBL/GenBank/DDBJ databases">
        <title>The Musa troglodytarum L. genome provides insights into the mechanism of non-climacteric behaviour and enrichment of carotenoids.</title>
        <authorList>
            <person name="Wang J."/>
        </authorList>
    </citation>
    <scope>NUCLEOTIDE SEQUENCE</scope>
    <source>
        <tissue evidence="2">Leaf</tissue>
    </source>
</reference>
<feature type="transmembrane region" description="Helical" evidence="1">
    <location>
        <begin position="259"/>
        <end position="282"/>
    </location>
</feature>
<sequence length="431" mass="49293">MMFVFINLGSDTLLPSELRSVGFETLRKPDWGGSTYRSALGLEILRSVNGNMPVGFQESSTFSMLGYYTADYPDRKLKLVGNQNDENPSKMNDHLDCLGVKDSPVKANICDIVKKQCNQESFLEATSSDIYKRWNCGCKELLEPHRQSLMSCDYWILLFCKPRRILYKNKQIPCLHHIHHNGDVLSPVDVHIIIYEPPTYGVSHLSLSYWRSPECVGLPLKKPNWIQALASLWRLFRGRKRNPLRQRLDSYDYTVEQHVVGSLLFTPLLLLIPTTSVFYIFFTSLITAILSLCITFEIIISLVHATPYAEISLWIISRRRFPSGIWFRIKYANYEMSGEACSPTYLDIRHKDFFAGGSESLVSVLCSNYATIGFSIILHITGTWNAERSKVSIYFGNSYAFHNAMDANYLERVLEAILYCSDFEQISSGNQ</sequence>
<dbReference type="InterPro" id="IPR007720">
    <property type="entry name" value="PigQ/GPI1"/>
</dbReference>
<protein>
    <submittedName>
        <fullName evidence="2">RING</fullName>
    </submittedName>
</protein>
<dbReference type="OrthoDB" id="70250at2759"/>
<keyword evidence="1" id="KW-1133">Transmembrane helix</keyword>
<feature type="transmembrane region" description="Helical" evidence="1">
    <location>
        <begin position="288"/>
        <end position="309"/>
    </location>
</feature>
<dbReference type="PANTHER" id="PTHR47555">
    <property type="entry name" value="N-ACETYLGLUCOSAMINYL TRANSFERASE COMPONENT FAMILY PROTEIN / GPI1 FAMILY PROTEIN"/>
    <property type="match status" value="1"/>
</dbReference>
<keyword evidence="1" id="KW-0472">Membrane</keyword>
<dbReference type="GO" id="GO:0016020">
    <property type="term" value="C:membrane"/>
    <property type="evidence" value="ECO:0007669"/>
    <property type="project" value="InterPro"/>
</dbReference>
<keyword evidence="3" id="KW-1185">Reference proteome</keyword>
<dbReference type="GO" id="GO:0006506">
    <property type="term" value="P:GPI anchor biosynthetic process"/>
    <property type="evidence" value="ECO:0007669"/>
    <property type="project" value="InterPro"/>
</dbReference>